<dbReference type="InterPro" id="IPR001519">
    <property type="entry name" value="Ferritin"/>
</dbReference>
<name>A0ABD0Y5G3_9HEMI</name>
<evidence type="ECO:0000259" key="7">
    <source>
        <dbReference type="PROSITE" id="PS50905"/>
    </source>
</evidence>
<dbReference type="PANTHER" id="PTHR11431:SF75">
    <property type="entry name" value="FERRITIN"/>
    <property type="match status" value="1"/>
</dbReference>
<organism evidence="8 9">
    <name type="scientific">Ranatra chinensis</name>
    <dbReference type="NCBI Taxonomy" id="642074"/>
    <lineage>
        <taxon>Eukaryota</taxon>
        <taxon>Metazoa</taxon>
        <taxon>Ecdysozoa</taxon>
        <taxon>Arthropoda</taxon>
        <taxon>Hexapoda</taxon>
        <taxon>Insecta</taxon>
        <taxon>Pterygota</taxon>
        <taxon>Neoptera</taxon>
        <taxon>Paraneoptera</taxon>
        <taxon>Hemiptera</taxon>
        <taxon>Heteroptera</taxon>
        <taxon>Panheteroptera</taxon>
        <taxon>Nepomorpha</taxon>
        <taxon>Nepidae</taxon>
        <taxon>Ranatrinae</taxon>
        <taxon>Ranatra</taxon>
    </lineage>
</organism>
<evidence type="ECO:0000256" key="1">
    <source>
        <dbReference type="ARBA" id="ARBA00007513"/>
    </source>
</evidence>
<feature type="domain" description="Ferritin-like diiron" evidence="7">
    <location>
        <begin position="1"/>
        <end position="105"/>
    </location>
</feature>
<evidence type="ECO:0000313" key="9">
    <source>
        <dbReference type="Proteomes" id="UP001558652"/>
    </source>
</evidence>
<gene>
    <name evidence="8" type="ORF">AAG570_002952</name>
</gene>
<dbReference type="InterPro" id="IPR009040">
    <property type="entry name" value="Ferritin-like_diiron"/>
</dbReference>
<feature type="binding site" evidence="5">
    <location>
        <position position="87"/>
    </location>
    <ligand>
        <name>Fe cation</name>
        <dbReference type="ChEBI" id="CHEBI:24875"/>
        <label>1</label>
    </ligand>
</feature>
<evidence type="ECO:0000313" key="8">
    <source>
        <dbReference type="EMBL" id="KAL1122625.1"/>
    </source>
</evidence>
<feature type="binding site" evidence="5">
    <location>
        <position position="9"/>
    </location>
    <ligand>
        <name>Fe cation</name>
        <dbReference type="ChEBI" id="CHEBI:24875"/>
        <label>1</label>
    </ligand>
</feature>
<keyword evidence="2 6" id="KW-0409">Iron storage</keyword>
<protein>
    <recommendedName>
        <fullName evidence="6">Ferritin</fullName>
        <ecNumber evidence="6">1.16.3.1</ecNumber>
    </recommendedName>
</protein>
<evidence type="ECO:0000256" key="3">
    <source>
        <dbReference type="ARBA" id="ARBA00022723"/>
    </source>
</evidence>
<comment type="similarity">
    <text evidence="1 6">Belongs to the ferritin family.</text>
</comment>
<reference evidence="8 9" key="1">
    <citation type="submission" date="2024-07" db="EMBL/GenBank/DDBJ databases">
        <title>Chromosome-level genome assembly of the water stick insect Ranatra chinensis (Heteroptera: Nepidae).</title>
        <authorList>
            <person name="Liu X."/>
        </authorList>
    </citation>
    <scope>NUCLEOTIDE SEQUENCE [LARGE SCALE GENOMIC DNA]</scope>
    <source>
        <strain evidence="8">Cailab_2021Rc</strain>
        <tissue evidence="8">Muscle</tissue>
    </source>
</reference>
<keyword evidence="6" id="KW-0560">Oxidoreductase</keyword>
<dbReference type="SUPFAM" id="SSF47240">
    <property type="entry name" value="Ferritin-like"/>
    <property type="match status" value="1"/>
</dbReference>
<feature type="binding site" evidence="5">
    <location>
        <position position="53"/>
    </location>
    <ligand>
        <name>Fe cation</name>
        <dbReference type="ChEBI" id="CHEBI:24875"/>
        <label>1</label>
    </ligand>
</feature>
<dbReference type="InterPro" id="IPR012347">
    <property type="entry name" value="Ferritin-like"/>
</dbReference>
<comment type="caution">
    <text evidence="8">The sequence shown here is derived from an EMBL/GenBank/DDBJ whole genome shotgun (WGS) entry which is preliminary data.</text>
</comment>
<dbReference type="PANTHER" id="PTHR11431">
    <property type="entry name" value="FERRITIN"/>
    <property type="match status" value="1"/>
</dbReference>
<dbReference type="EC" id="1.16.3.1" evidence="6"/>
<keyword evidence="9" id="KW-1185">Reference proteome</keyword>
<dbReference type="EMBL" id="JBFDAA010000013">
    <property type="protein sequence ID" value="KAL1122625.1"/>
    <property type="molecule type" value="Genomic_DNA"/>
</dbReference>
<dbReference type="Gene3D" id="1.20.1260.10">
    <property type="match status" value="1"/>
</dbReference>
<keyword evidence="4 5" id="KW-0408">Iron</keyword>
<accession>A0ABD0Y5G3</accession>
<dbReference type="Proteomes" id="UP001558652">
    <property type="component" value="Unassembled WGS sequence"/>
</dbReference>
<sequence length="124" mass="14283">MFLHNSREETEHAEKLMAYQNKRGGKLAYKEVRPPLICQLTAKVALQEAIKTEKKVTQSLEEIVKLGEKCHDYHLCDFITAELLSEQYSEIKKLCDLYTTINMVGGGLGLHTLDRKLLKEYQIK</sequence>
<comment type="function">
    <text evidence="6">Stores iron in a soluble, non-toxic, readily available form. Important for iron homeostasis. Iron is taken up in the ferrous form and deposited as ferric hydroxides after oxidation.</text>
</comment>
<dbReference type="Pfam" id="PF00210">
    <property type="entry name" value="Ferritin"/>
    <property type="match status" value="1"/>
</dbReference>
<dbReference type="GO" id="GO:0046872">
    <property type="term" value="F:metal ion binding"/>
    <property type="evidence" value="ECO:0007669"/>
    <property type="project" value="UniProtKB-KW"/>
</dbReference>
<dbReference type="GO" id="GO:0004322">
    <property type="term" value="F:ferroxidase activity"/>
    <property type="evidence" value="ECO:0007669"/>
    <property type="project" value="UniProtKB-EC"/>
</dbReference>
<dbReference type="AlphaFoldDB" id="A0ABD0Y5G3"/>
<comment type="catalytic activity">
    <reaction evidence="6">
        <text>4 Fe(2+) + O2 + 4 H(+) = 4 Fe(3+) + 2 H2O</text>
        <dbReference type="Rhea" id="RHEA:11148"/>
        <dbReference type="ChEBI" id="CHEBI:15377"/>
        <dbReference type="ChEBI" id="CHEBI:15378"/>
        <dbReference type="ChEBI" id="CHEBI:15379"/>
        <dbReference type="ChEBI" id="CHEBI:29033"/>
        <dbReference type="ChEBI" id="CHEBI:29034"/>
        <dbReference type="EC" id="1.16.3.1"/>
    </reaction>
</comment>
<dbReference type="GO" id="GO:0006879">
    <property type="term" value="P:intracellular iron ion homeostasis"/>
    <property type="evidence" value="ECO:0007669"/>
    <property type="project" value="UniProtKB-KW"/>
</dbReference>
<keyword evidence="3 5" id="KW-0479">Metal-binding</keyword>
<evidence type="ECO:0000256" key="5">
    <source>
        <dbReference type="PIRSR" id="PIRSR601519-1"/>
    </source>
</evidence>
<dbReference type="InterPro" id="IPR008331">
    <property type="entry name" value="Ferritin_DPS_dom"/>
</dbReference>
<evidence type="ECO:0000256" key="4">
    <source>
        <dbReference type="ARBA" id="ARBA00023004"/>
    </source>
</evidence>
<dbReference type="InterPro" id="IPR009078">
    <property type="entry name" value="Ferritin-like_SF"/>
</dbReference>
<proteinExistence type="inferred from homology"/>
<dbReference type="PROSITE" id="PS50905">
    <property type="entry name" value="FERRITIN_LIKE"/>
    <property type="match status" value="1"/>
</dbReference>
<evidence type="ECO:0000256" key="2">
    <source>
        <dbReference type="ARBA" id="ARBA00022434"/>
    </source>
</evidence>
<evidence type="ECO:0000256" key="6">
    <source>
        <dbReference type="RuleBase" id="RU361145"/>
    </source>
</evidence>
<feature type="binding site" evidence="5">
    <location>
        <position position="12"/>
    </location>
    <ligand>
        <name>Fe cation</name>
        <dbReference type="ChEBI" id="CHEBI:24875"/>
        <label>1</label>
    </ligand>
</feature>